<reference evidence="5 6" key="1">
    <citation type="submission" date="2020-06" db="EMBL/GenBank/DDBJ databases">
        <title>The yeast mating-type switching endonuclease HO is a domesticated member of an unorthodox homing genetic element family.</title>
        <authorList>
            <person name="Coughlan A.Y."/>
            <person name="Lombardi L."/>
            <person name="Braun-Galleani S."/>
            <person name="Martos A.R."/>
            <person name="Galeote V."/>
            <person name="Bigey F."/>
            <person name="Dequin S."/>
            <person name="Byrne K.P."/>
            <person name="Wolfe K.H."/>
        </authorList>
    </citation>
    <scope>NUCLEOTIDE SEQUENCE [LARGE SCALE GENOMIC DNA]</scope>
    <source>
        <strain evidence="5 6">CBS2947</strain>
    </source>
</reference>
<evidence type="ECO:0000256" key="4">
    <source>
        <dbReference type="RuleBase" id="RU363090"/>
    </source>
</evidence>
<keyword evidence="2 4" id="KW-0808">Transferase</keyword>
<dbReference type="GO" id="GO:0046854">
    <property type="term" value="P:phosphatidylinositol phosphate biosynthetic process"/>
    <property type="evidence" value="ECO:0007669"/>
    <property type="project" value="TreeGrafter"/>
</dbReference>
<dbReference type="Pfam" id="PF03770">
    <property type="entry name" value="IPK"/>
    <property type="match status" value="1"/>
</dbReference>
<evidence type="ECO:0000256" key="1">
    <source>
        <dbReference type="ARBA" id="ARBA00007374"/>
    </source>
</evidence>
<dbReference type="Proteomes" id="UP000510647">
    <property type="component" value="Chromosome 8"/>
</dbReference>
<organism evidence="5 6">
    <name type="scientific">Torulaspora globosa</name>
    <dbReference type="NCBI Taxonomy" id="48254"/>
    <lineage>
        <taxon>Eukaryota</taxon>
        <taxon>Fungi</taxon>
        <taxon>Dikarya</taxon>
        <taxon>Ascomycota</taxon>
        <taxon>Saccharomycotina</taxon>
        <taxon>Saccharomycetes</taxon>
        <taxon>Saccharomycetales</taxon>
        <taxon>Saccharomycetaceae</taxon>
        <taxon>Torulaspora</taxon>
    </lineage>
</organism>
<dbReference type="InterPro" id="IPR038286">
    <property type="entry name" value="IPK_sf"/>
</dbReference>
<dbReference type="Gene3D" id="3.30.470.160">
    <property type="entry name" value="Inositol polyphosphate kinase"/>
    <property type="match status" value="1"/>
</dbReference>
<sequence length="334" mass="37862">MHQTRELRHKAAGHDGTLTDKDELLVFKPTVQQELDFYKAIQNKMYTSDESREGDVPLYSWMPTFLGVLDQGFQQVPEGAKVLSTVVPSDNGSRENSTDIGDKKYIVLENLLHGFSQPNVLDVKLGKVLYDETASDEKKERLNQVSRTTTSGSLGFRICGMKLKKNASLDGIDEAHYEIDDDDYIFLNKFYGRSRTKENIGEAFNVFFANDALSPERIKKLKYTFHQRLQLLYNTLLDEEVRMVSCSLLLIYEGDPKRWDALKDQDSLLRDDFIDSDDEGDDEIEETVGGKLLSSLSLIDFAHARLAPGEGYDEGVVDAIENLMTLFDDLCIKS</sequence>
<dbReference type="PANTHER" id="PTHR12400:SF103">
    <property type="entry name" value="INOSITOL POLYPHOSPHATE MULTIKINASE"/>
    <property type="match status" value="1"/>
</dbReference>
<protein>
    <recommendedName>
        <fullName evidence="4">Kinase</fullName>
        <ecNumber evidence="4">2.7.-.-</ecNumber>
    </recommendedName>
</protein>
<dbReference type="SUPFAM" id="SSF56104">
    <property type="entry name" value="SAICAR synthase-like"/>
    <property type="match status" value="1"/>
</dbReference>
<dbReference type="EMBL" id="CP059274">
    <property type="protein sequence ID" value="QLQ82325.1"/>
    <property type="molecule type" value="Genomic_DNA"/>
</dbReference>
<accession>A0A7H9I0D0</accession>
<evidence type="ECO:0000256" key="2">
    <source>
        <dbReference type="ARBA" id="ARBA00022679"/>
    </source>
</evidence>
<keyword evidence="3 4" id="KW-0418">Kinase</keyword>
<evidence type="ECO:0000313" key="6">
    <source>
        <dbReference type="Proteomes" id="UP000510647"/>
    </source>
</evidence>
<proteinExistence type="inferred from homology"/>
<dbReference type="GO" id="GO:0008440">
    <property type="term" value="F:inositol-1,4,5-trisphosphate 3-kinase activity"/>
    <property type="evidence" value="ECO:0007669"/>
    <property type="project" value="TreeGrafter"/>
</dbReference>
<dbReference type="InterPro" id="IPR005522">
    <property type="entry name" value="IPK"/>
</dbReference>
<evidence type="ECO:0000256" key="3">
    <source>
        <dbReference type="ARBA" id="ARBA00022777"/>
    </source>
</evidence>
<dbReference type="GO" id="GO:0005737">
    <property type="term" value="C:cytoplasm"/>
    <property type="evidence" value="ECO:0007669"/>
    <property type="project" value="TreeGrafter"/>
</dbReference>
<dbReference type="GO" id="GO:0032958">
    <property type="term" value="P:inositol phosphate biosynthetic process"/>
    <property type="evidence" value="ECO:0007669"/>
    <property type="project" value="InterPro"/>
</dbReference>
<comment type="similarity">
    <text evidence="1 4">Belongs to the inositol phosphokinase (IPK) family.</text>
</comment>
<dbReference type="PANTHER" id="PTHR12400">
    <property type="entry name" value="INOSITOL POLYPHOSPHATE KINASE"/>
    <property type="match status" value="1"/>
</dbReference>
<keyword evidence="6" id="KW-1185">Reference proteome</keyword>
<dbReference type="OrthoDB" id="338650at2759"/>
<gene>
    <name evidence="5" type="ORF">HG537_0H00860</name>
</gene>
<name>A0A7H9I0D0_9SACH</name>
<dbReference type="EC" id="2.7.-.-" evidence="4"/>
<dbReference type="AlphaFoldDB" id="A0A7H9I0D0"/>
<dbReference type="GO" id="GO:0000824">
    <property type="term" value="F:inositol-1,4,5,6-tetrakisphosphate 3-kinase activity"/>
    <property type="evidence" value="ECO:0007669"/>
    <property type="project" value="TreeGrafter"/>
</dbReference>
<dbReference type="GO" id="GO:0005634">
    <property type="term" value="C:nucleus"/>
    <property type="evidence" value="ECO:0007669"/>
    <property type="project" value="TreeGrafter"/>
</dbReference>
<evidence type="ECO:0000313" key="5">
    <source>
        <dbReference type="EMBL" id="QLQ82325.1"/>
    </source>
</evidence>